<dbReference type="EMBL" id="BKCJ010009073">
    <property type="protein sequence ID" value="GEU85274.1"/>
    <property type="molecule type" value="Genomic_DNA"/>
</dbReference>
<dbReference type="InterPro" id="IPR012337">
    <property type="entry name" value="RNaseH-like_sf"/>
</dbReference>
<dbReference type="Pfam" id="PF17917">
    <property type="entry name" value="RT_RNaseH"/>
    <property type="match status" value="1"/>
</dbReference>
<evidence type="ECO:0000256" key="6">
    <source>
        <dbReference type="ARBA" id="ARBA00022918"/>
    </source>
</evidence>
<dbReference type="CDD" id="cd09274">
    <property type="entry name" value="RNase_HI_RT_Ty3"/>
    <property type="match status" value="1"/>
</dbReference>
<dbReference type="InterPro" id="IPR041588">
    <property type="entry name" value="Integrase_H2C2"/>
</dbReference>
<dbReference type="InterPro" id="IPR036397">
    <property type="entry name" value="RNaseH_sf"/>
</dbReference>
<dbReference type="InterPro" id="IPR021109">
    <property type="entry name" value="Peptidase_aspartic_dom_sf"/>
</dbReference>
<keyword evidence="4" id="KW-0255">Endonuclease</keyword>
<dbReference type="Pfam" id="PF08284">
    <property type="entry name" value="RVP_2"/>
    <property type="match status" value="1"/>
</dbReference>
<evidence type="ECO:0000256" key="5">
    <source>
        <dbReference type="ARBA" id="ARBA00022801"/>
    </source>
</evidence>
<dbReference type="Gene3D" id="1.10.340.70">
    <property type="match status" value="1"/>
</dbReference>
<evidence type="ECO:0000256" key="3">
    <source>
        <dbReference type="ARBA" id="ARBA00022722"/>
    </source>
</evidence>
<dbReference type="InterPro" id="IPR056924">
    <property type="entry name" value="SH3_Tf2-1"/>
</dbReference>
<dbReference type="Pfam" id="PF17921">
    <property type="entry name" value="Integrase_H2C2"/>
    <property type="match status" value="1"/>
</dbReference>
<organism evidence="8">
    <name type="scientific">Tanacetum cinerariifolium</name>
    <name type="common">Dalmatian daisy</name>
    <name type="synonym">Chrysanthemum cinerariifolium</name>
    <dbReference type="NCBI Taxonomy" id="118510"/>
    <lineage>
        <taxon>Eukaryota</taxon>
        <taxon>Viridiplantae</taxon>
        <taxon>Streptophyta</taxon>
        <taxon>Embryophyta</taxon>
        <taxon>Tracheophyta</taxon>
        <taxon>Spermatophyta</taxon>
        <taxon>Magnoliopsida</taxon>
        <taxon>eudicotyledons</taxon>
        <taxon>Gunneridae</taxon>
        <taxon>Pentapetalae</taxon>
        <taxon>asterids</taxon>
        <taxon>campanulids</taxon>
        <taxon>Asterales</taxon>
        <taxon>Asteraceae</taxon>
        <taxon>Asteroideae</taxon>
        <taxon>Anthemideae</taxon>
        <taxon>Anthemidinae</taxon>
        <taxon>Tanacetum</taxon>
    </lineage>
</organism>
<name>A0A6L2NL88_TANCI</name>
<dbReference type="SUPFAM" id="SSF53098">
    <property type="entry name" value="Ribonuclease H-like"/>
    <property type="match status" value="1"/>
</dbReference>
<accession>A0A6L2NL88</accession>
<dbReference type="PANTHER" id="PTHR45835:SF99">
    <property type="entry name" value="CHROMO DOMAIN-CONTAINING PROTEIN-RELATED"/>
    <property type="match status" value="1"/>
</dbReference>
<dbReference type="GO" id="GO:0003964">
    <property type="term" value="F:RNA-directed DNA polymerase activity"/>
    <property type="evidence" value="ECO:0007669"/>
    <property type="project" value="UniProtKB-KW"/>
</dbReference>
<dbReference type="PANTHER" id="PTHR45835">
    <property type="entry name" value="YALI0A06105P"/>
    <property type="match status" value="1"/>
</dbReference>
<dbReference type="InterPro" id="IPR043502">
    <property type="entry name" value="DNA/RNA_pol_sf"/>
</dbReference>
<evidence type="ECO:0000256" key="4">
    <source>
        <dbReference type="ARBA" id="ARBA00022759"/>
    </source>
</evidence>
<dbReference type="AlphaFoldDB" id="A0A6L2NL88"/>
<evidence type="ECO:0000256" key="2">
    <source>
        <dbReference type="ARBA" id="ARBA00022695"/>
    </source>
</evidence>
<evidence type="ECO:0000256" key="1">
    <source>
        <dbReference type="ARBA" id="ARBA00022679"/>
    </source>
</evidence>
<dbReference type="SUPFAM" id="SSF56672">
    <property type="entry name" value="DNA/RNA polymerases"/>
    <property type="match status" value="1"/>
</dbReference>
<dbReference type="InterPro" id="IPR001584">
    <property type="entry name" value="Integrase_cat-core"/>
</dbReference>
<dbReference type="Pfam" id="PF24626">
    <property type="entry name" value="SH3_Tf2-1"/>
    <property type="match status" value="2"/>
</dbReference>
<protein>
    <submittedName>
        <fullName evidence="8">Putative reverse transcriptase domain-containing protein</fullName>
    </submittedName>
</protein>
<dbReference type="Gene3D" id="3.30.420.10">
    <property type="entry name" value="Ribonuclease H-like superfamily/Ribonuclease H"/>
    <property type="match status" value="1"/>
</dbReference>
<dbReference type="Gene3D" id="2.40.70.10">
    <property type="entry name" value="Acid Proteases"/>
    <property type="match status" value="1"/>
</dbReference>
<evidence type="ECO:0000313" key="8">
    <source>
        <dbReference type="EMBL" id="GEU85274.1"/>
    </source>
</evidence>
<keyword evidence="5" id="KW-0378">Hydrolase</keyword>
<dbReference type="GO" id="GO:0003676">
    <property type="term" value="F:nucleic acid binding"/>
    <property type="evidence" value="ECO:0007669"/>
    <property type="project" value="InterPro"/>
</dbReference>
<gene>
    <name evidence="8" type="ORF">Tci_057252</name>
</gene>
<sequence>MRQRHWLELLSDYDCEIRYLPGKTNVVADALSRKEQIKSLRVRALVMMIGLDLPKQILGDQTEAKKSENLKKEDVGGMLIENSKDLEKFRKEKLEPQIPQWKWDNITMNFVIKLPKTSSGYNAIWVIVDRLTKSAHFLLVREDDSMEKLTKLYLKEVVARHGIPILIISDRDPSYHASIKAAPFEALYGHKCRSPVCWAEVRDAQLTGLEIIQETTKKIVQIKQRLHAARDRQKSYANVRRPFKVSEKVGTIAYKLELPQQLSRVHSTFHISNLKKCLSDEPLAILLDELHINNKLRFVEEPVEIMDREIKRLRASYEVELGDGRVASTNTILKGCTMNLVNHIFEIDLMPIKLDTFAVIIGMNWLVKHDAVVICGEKVVRIPYGNEMLIVESDKGHVIDRSSIHVDPAKIEAIKSWTALMMPTEYDASLKGYGAMLMQREKVITYASRQLKVHEENYTTHDLELGAKELTLRQRRWIELLSDYDYEIWYHPGKANVVADALSRKERIKPLHVRAVMMTIHNDLPKQIHKAQEGAMNKRYVRKQNLGRLIKQIFEFCPDGTRCFGNCVWLLQFDGLRNLVMHESHKSKYSIHPGSDKMYQELKLLYRWLNMKANIATYVSKCLTCANVKAKHQKPSGLLQQPEILFWKWEQITMDFMSGLPRKPSGYDTIWVIIDRLMKSAHFLPIKKTDRQKSNADKRLKPSEFKVGDMLLLKVSPWKGDVCFGKREKLSPCYIRPFKILARVGPVGYTLELPEE</sequence>
<feature type="domain" description="Integrase catalytic" evidence="7">
    <location>
        <begin position="92"/>
        <end position="189"/>
    </location>
</feature>
<keyword evidence="2" id="KW-0548">Nucleotidyltransferase</keyword>
<keyword evidence="1" id="KW-0808">Transferase</keyword>
<evidence type="ECO:0000259" key="7">
    <source>
        <dbReference type="PROSITE" id="PS50994"/>
    </source>
</evidence>
<dbReference type="InterPro" id="IPR041373">
    <property type="entry name" value="RT_RNaseH"/>
</dbReference>
<keyword evidence="3" id="KW-0540">Nuclease</keyword>
<comment type="caution">
    <text evidence="8">The sequence shown here is derived from an EMBL/GenBank/DDBJ whole genome shotgun (WGS) entry which is preliminary data.</text>
</comment>
<dbReference type="CDD" id="cd00303">
    <property type="entry name" value="retropepsin_like"/>
    <property type="match status" value="1"/>
</dbReference>
<dbReference type="PROSITE" id="PS50994">
    <property type="entry name" value="INTEGRASE"/>
    <property type="match status" value="1"/>
</dbReference>
<proteinExistence type="predicted"/>
<reference evidence="8" key="1">
    <citation type="journal article" date="2019" name="Sci. Rep.">
        <title>Draft genome of Tanacetum cinerariifolium, the natural source of mosquito coil.</title>
        <authorList>
            <person name="Yamashiro T."/>
            <person name="Shiraishi A."/>
            <person name="Satake H."/>
            <person name="Nakayama K."/>
        </authorList>
    </citation>
    <scope>NUCLEOTIDE SEQUENCE</scope>
</reference>
<dbReference type="GO" id="GO:0015074">
    <property type="term" value="P:DNA integration"/>
    <property type="evidence" value="ECO:0007669"/>
    <property type="project" value="InterPro"/>
</dbReference>
<keyword evidence="6 8" id="KW-0695">RNA-directed DNA polymerase</keyword>